<feature type="transmembrane region" description="Helical" evidence="1">
    <location>
        <begin position="6"/>
        <end position="23"/>
    </location>
</feature>
<keyword evidence="1" id="KW-0472">Membrane</keyword>
<proteinExistence type="predicted"/>
<evidence type="ECO:0000313" key="2">
    <source>
        <dbReference type="EMBL" id="RIA45656.1"/>
    </source>
</evidence>
<reference evidence="2 3" key="1">
    <citation type="submission" date="2018-08" db="EMBL/GenBank/DDBJ databases">
        <title>Genomic Encyclopedia of Type Strains, Phase IV (KMG-IV): sequencing the most valuable type-strain genomes for metagenomic binning, comparative biology and taxonomic classification.</title>
        <authorList>
            <person name="Goeker M."/>
        </authorList>
    </citation>
    <scope>NUCLEOTIDE SEQUENCE [LARGE SCALE GENOMIC DNA]</scope>
    <source>
        <strain evidence="2 3">DSM 25527</strain>
    </source>
</reference>
<gene>
    <name evidence="2" type="ORF">DFR49_0179</name>
</gene>
<keyword evidence="1" id="KW-0812">Transmembrane</keyword>
<dbReference type="Proteomes" id="UP000266568">
    <property type="component" value="Unassembled WGS sequence"/>
</dbReference>
<evidence type="ECO:0000313" key="3">
    <source>
        <dbReference type="Proteomes" id="UP000266568"/>
    </source>
</evidence>
<feature type="transmembrane region" description="Helical" evidence="1">
    <location>
        <begin position="54"/>
        <end position="73"/>
    </location>
</feature>
<name>A0A397P7X6_9SPHN</name>
<keyword evidence="3" id="KW-1185">Reference proteome</keyword>
<accession>A0A397P7X6</accession>
<keyword evidence="1" id="KW-1133">Transmembrane helix</keyword>
<dbReference type="EMBL" id="QXDC01000002">
    <property type="protein sequence ID" value="RIA45656.1"/>
    <property type="molecule type" value="Genomic_DNA"/>
</dbReference>
<protein>
    <submittedName>
        <fullName evidence="2">Uncharacterized protein</fullName>
    </submittedName>
</protein>
<sequence>MVTTGWIVLVISAVLIVYAAWGYDTAIHSDSNFIGGTFIPSRDTINIGLLQNQLMMFQAGLVGILSGVILLAINTVRGQ</sequence>
<evidence type="ECO:0000256" key="1">
    <source>
        <dbReference type="SAM" id="Phobius"/>
    </source>
</evidence>
<dbReference type="AlphaFoldDB" id="A0A397P7X6"/>
<comment type="caution">
    <text evidence="2">The sequence shown here is derived from an EMBL/GenBank/DDBJ whole genome shotgun (WGS) entry which is preliminary data.</text>
</comment>
<organism evidence="2 3">
    <name type="scientific">Hephaestia caeni</name>
    <dbReference type="NCBI Taxonomy" id="645617"/>
    <lineage>
        <taxon>Bacteria</taxon>
        <taxon>Pseudomonadati</taxon>
        <taxon>Pseudomonadota</taxon>
        <taxon>Alphaproteobacteria</taxon>
        <taxon>Sphingomonadales</taxon>
        <taxon>Sphingomonadaceae</taxon>
        <taxon>Hephaestia</taxon>
    </lineage>
</organism>